<feature type="compositionally biased region" description="Basic and acidic residues" evidence="1">
    <location>
        <begin position="589"/>
        <end position="603"/>
    </location>
</feature>
<evidence type="ECO:0000313" key="2">
    <source>
        <dbReference type="EMBL" id="CAF3660027.1"/>
    </source>
</evidence>
<protein>
    <submittedName>
        <fullName evidence="2">Uncharacterized protein</fullName>
    </submittedName>
</protein>
<reference evidence="2" key="1">
    <citation type="submission" date="2021-02" db="EMBL/GenBank/DDBJ databases">
        <authorList>
            <person name="Nowell W R."/>
        </authorList>
    </citation>
    <scope>NUCLEOTIDE SEQUENCE</scope>
</reference>
<feature type="region of interest" description="Disordered" evidence="1">
    <location>
        <begin position="837"/>
        <end position="866"/>
    </location>
</feature>
<accession>A0A818RVP9</accession>
<feature type="compositionally biased region" description="Polar residues" evidence="1">
    <location>
        <begin position="561"/>
        <end position="588"/>
    </location>
</feature>
<feature type="region of interest" description="Disordered" evidence="1">
    <location>
        <begin position="632"/>
        <end position="664"/>
    </location>
</feature>
<feature type="region of interest" description="Disordered" evidence="1">
    <location>
        <begin position="559"/>
        <end position="614"/>
    </location>
</feature>
<dbReference type="EMBL" id="CAJOAX010000861">
    <property type="protein sequence ID" value="CAF3660027.1"/>
    <property type="molecule type" value="Genomic_DNA"/>
</dbReference>
<sequence length="892" mass="102676">MTIVQTNTDNRQKVSFPRRIATYIASMNFAKVFRRHHPKESSSPVQKSFERPSLIHHYHGYPRPFSYHIPTNEQLSPLSLNITPNIVPYRIGLSSDSTLLTNGQTNENDDIVRLPIKSYRAQSPKMRKDRRYQTQLNANKRWLFRSMETLDGWKEKVFSQKNRTTNSSQSRSRSVENLADKRTAENILINHRPSIIKQQQQQQRTTSPNRNIETITSHAINNIGIQRKPTNLIPNVTRNPALTIKKQSLLNHLSNDHNNLSQQYNNNQTNPSAILDFREISSTGFLHSKTRLNDDNENISLTPSENILNSMNISDDENDEITSNLSFLTNAYDHINDSNNETSDPWDFSITWIDSLKEQNSPQRKIQFYENLIKLLEQDTLNIDELLVLRKILAKIWPTNDIKTTDSNNQIFSIESKTHATKSLHNINKIKQRPKLSTMTHHTAQRCSTILEQSQLIYESLHEQNSGHTSKPSSLLLGAKAKPCFIENTNESVSNQKESSNIEQNYPQHLNPFNDETDITPSNESDRNNNNDSIRRYFERLTLLETIYEKLNLESNKIPLGSTNHSHQQQISTQENTNELSPSSSQKNRSVEKQIQTKDEIKNHSHIHSSNKSNTNKTILNKFVEMNVDGNGSVSSGKSSIKRRAPTAPHISLNDKKNQHHPNNSNMFTLSSVDVNLTHKTDQDISKSTRFKSHGEKFSKQEINSKERISQDTAASCDDSGHIFVYDCNSNQTHNHNNQEQSTILPRKTERIQQWLSSCETKEELDMQKNLLILSKNTSPKSQLKMRCSIKPIRQQSSSPKHNHDKNLSTKINNDEFIEPGRFRSCLKIQLEKNESTTNYRSRASSATSKYNQQQKPIPDENLNVTDDDDDKYFEQNKLSPSFQYDHQAVYL</sequence>
<dbReference type="AlphaFoldDB" id="A0A818RVP9"/>
<gene>
    <name evidence="2" type="ORF">OTI717_LOCUS9871</name>
</gene>
<evidence type="ECO:0000256" key="1">
    <source>
        <dbReference type="SAM" id="MobiDB-lite"/>
    </source>
</evidence>
<feature type="region of interest" description="Disordered" evidence="1">
    <location>
        <begin position="491"/>
        <end position="531"/>
    </location>
</feature>
<feature type="compositionally biased region" description="Polar residues" evidence="1">
    <location>
        <begin position="837"/>
        <end position="856"/>
    </location>
</feature>
<organism evidence="2 3">
    <name type="scientific">Rotaria sordida</name>
    <dbReference type="NCBI Taxonomy" id="392033"/>
    <lineage>
        <taxon>Eukaryota</taxon>
        <taxon>Metazoa</taxon>
        <taxon>Spiralia</taxon>
        <taxon>Gnathifera</taxon>
        <taxon>Rotifera</taxon>
        <taxon>Eurotatoria</taxon>
        <taxon>Bdelloidea</taxon>
        <taxon>Philodinida</taxon>
        <taxon>Philodinidae</taxon>
        <taxon>Rotaria</taxon>
    </lineage>
</organism>
<feature type="region of interest" description="Disordered" evidence="1">
    <location>
        <begin position="792"/>
        <end position="813"/>
    </location>
</feature>
<comment type="caution">
    <text evidence="2">The sequence shown here is derived from an EMBL/GenBank/DDBJ whole genome shotgun (WGS) entry which is preliminary data.</text>
</comment>
<evidence type="ECO:0000313" key="3">
    <source>
        <dbReference type="Proteomes" id="UP000663823"/>
    </source>
</evidence>
<proteinExistence type="predicted"/>
<dbReference type="Proteomes" id="UP000663823">
    <property type="component" value="Unassembled WGS sequence"/>
</dbReference>
<name>A0A818RVP9_9BILA</name>
<feature type="compositionally biased region" description="Polar residues" evidence="1">
    <location>
        <begin position="491"/>
        <end position="508"/>
    </location>
</feature>